<comment type="function">
    <text evidence="9">Part of the Sec protein translocase complex. Interacts with the SecYEG preprotein conducting channel. SecDF uses the proton motive force (PMF) to complete protein translocation after the ATP-dependent function of SecA.</text>
</comment>
<evidence type="ECO:0000313" key="16">
    <source>
        <dbReference type="Proteomes" id="UP000000723"/>
    </source>
</evidence>
<comment type="similarity">
    <text evidence="10">Belongs to the SecD/SecF family. SecF subfamily.</text>
</comment>
<evidence type="ECO:0000259" key="11">
    <source>
        <dbReference type="Pfam" id="PF02355"/>
    </source>
</evidence>
<dbReference type="RefSeq" id="WP_012573173.1">
    <property type="nucleotide sequence ID" value="NC_011565.1"/>
</dbReference>
<dbReference type="Pfam" id="PF03176">
    <property type="entry name" value="MMPL"/>
    <property type="match status" value="1"/>
</dbReference>
<keyword evidence="8 9" id="KW-0472">Membrane</keyword>
<dbReference type="Pfam" id="PF21760">
    <property type="entry name" value="SecD_1st"/>
    <property type="match status" value="1"/>
</dbReference>
<dbReference type="Gene3D" id="1.20.1640.10">
    <property type="entry name" value="Multidrug efflux transporter AcrB transmembrane domain"/>
    <property type="match status" value="2"/>
</dbReference>
<keyword evidence="3 9" id="KW-1003">Cell membrane</keyword>
<evidence type="ECO:0000256" key="10">
    <source>
        <dbReference type="HAMAP-Rule" id="MF_01464"/>
    </source>
</evidence>
<dbReference type="NCBIfam" id="NF009585">
    <property type="entry name" value="PRK13024.1-5"/>
    <property type="match status" value="1"/>
</dbReference>
<feature type="domain" description="Protein export membrane protein SecD/SecF C-terminal" evidence="11">
    <location>
        <begin position="790"/>
        <end position="969"/>
    </location>
</feature>
<dbReference type="SUPFAM" id="SSF82866">
    <property type="entry name" value="Multidrug efflux transporter AcrB transmembrane domain"/>
    <property type="match status" value="2"/>
</dbReference>
<dbReference type="Gene3D" id="3.30.70.3220">
    <property type="match status" value="1"/>
</dbReference>
<evidence type="ECO:0000256" key="7">
    <source>
        <dbReference type="ARBA" id="ARBA00023010"/>
    </source>
</evidence>
<dbReference type="Proteomes" id="UP000000723">
    <property type="component" value="Chromosome"/>
</dbReference>
<comment type="subunit">
    <text evidence="9">Forms a complex with SecF. Part of the essential Sec protein translocation apparatus which comprises SecA, SecYEG and auxiliary proteins SecDF. Other proteins may also be involved.</text>
</comment>
<feature type="transmembrane region" description="Helical" evidence="9">
    <location>
        <begin position="515"/>
        <end position="538"/>
    </location>
</feature>
<dbReference type="NCBIfam" id="TIGR00916">
    <property type="entry name" value="2A0604s01"/>
    <property type="match status" value="1"/>
</dbReference>
<dbReference type="AlphaFoldDB" id="B6YQE0"/>
<keyword evidence="16" id="KW-1185">Reference proteome</keyword>
<feature type="domain" description="Membrane transport protein MMPL" evidence="12">
    <location>
        <begin position="494"/>
        <end position="631"/>
    </location>
</feature>
<feature type="transmembrane region" description="Helical" evidence="9">
    <location>
        <begin position="489"/>
        <end position="508"/>
    </location>
</feature>
<dbReference type="Pfam" id="PF07549">
    <property type="entry name" value="Sec_GG"/>
    <property type="match status" value="2"/>
</dbReference>
<sequence>MQNKGLVKFLVVALTLISIFYLSFSFVTNKYYKRARKYSGGIPSLENQYLDSLANEKIWLGYSLEKCRAMEINLGLDLKGGMNIIMEIASADILKSLSDNNPDLIFNQALDRATELQSKKGKDFVSAFALAYKELDPNAKLSVIFSTYELKGKICLQSTNEEVIAVLRNELRIAYENSFNVLRSRIDKFGVVAPNIQRMAKEGLISIELPGVKDPNRVRDLLQGTANLEFWETYSESEIHQTLIFANNIIRDSIQLAHQYFNKTAVNNNSATMGFSPQTTVKAKSKASEDLQYPLFTSLRLNPNQPHQTCVVASVKRNEKPNIDAFLGNSKVKALLDANRISLKWTIKPRSEENGVYDLIALKVSYIDNRPKPILSGDVIQDASDHFGQTSHYAEVSMTMKSEAAKVWARLTKDNLGKAIAIVLDDAVYSFPTVSSEINDGTSRITGNFTAEQAKDLANVLKSGKMSARAKIVQEEIVGPSLGQQAIKLGFISFIIALTILILYLILIYGLGPGLIASSALVINLFFSLGVMASFHVVLTLSGIAGIVLALALAVDANVLIYERIKEEMRGGSKIRKAVEEGYRKAFPAIFDANLTSLITGIILLICGTGPIQGFAFTLIIGIGVSFFTAVFLTRLTYETFLSKGKLQNFTFITKLSKNFLVSPNFNFLKNLRLLYIVLSVIATMSFVSFLFRGLNKGIDYTGGRNYVIRFKQPINTAQVQELLNPYFENHTPSVITIGTANQVRISTNYMIESNDLCTDSIIQYKLYEGLKLLLPVGTTYDQFINNGYVQSLQKVGPSIADDLKQKAIWAVGLAVLAIGLYVLLRFRDISYSVGSIAALTFDTLFILGTYSLLWGIVPFSLEVDQTFIGAILTVVGYSINDKVVIFDRVREYIFFHPKKNKFEIFNASLNSTLDRTFNTSMSTLLVLLIIFFFGGESIRSFSFAMILGVVIGTLSSLFIAAPIAYEIQIRKKKKK</sequence>
<protein>
    <recommendedName>
        <fullName evidence="9 10">Multifunctional fusion protein</fullName>
    </recommendedName>
    <domain>
        <recommendedName>
            <fullName evidence="9">Protein translocase subunit SecD</fullName>
        </recommendedName>
    </domain>
    <domain>
        <recommendedName>
            <fullName evidence="10">Protein-export membrane protein SecF</fullName>
        </recommendedName>
    </domain>
</protein>
<dbReference type="NCBIfam" id="TIGR01129">
    <property type="entry name" value="secD"/>
    <property type="match status" value="1"/>
</dbReference>
<feature type="transmembrane region" description="Helical" evidence="9">
    <location>
        <begin position="612"/>
        <end position="634"/>
    </location>
</feature>
<organism evidence="15 16">
    <name type="scientific">Azobacteroides pseudotrichonymphae genomovar. CFP2</name>
    <dbReference type="NCBI Taxonomy" id="511995"/>
    <lineage>
        <taxon>Bacteria</taxon>
        <taxon>Pseudomonadati</taxon>
        <taxon>Bacteroidota</taxon>
        <taxon>Bacteroidia</taxon>
        <taxon>Bacteroidales</taxon>
        <taxon>Candidatus Azobacteroides</taxon>
    </lineage>
</organism>
<comment type="similarity">
    <text evidence="9">Belongs to the SecD/SecF family. SecD subfamily.</text>
</comment>
<dbReference type="InterPro" id="IPR048634">
    <property type="entry name" value="SecD_SecF_C"/>
</dbReference>
<dbReference type="PANTHER" id="PTHR30081:SF1">
    <property type="entry name" value="PROTEIN TRANSLOCASE SUBUNIT SECD"/>
    <property type="match status" value="1"/>
</dbReference>
<feature type="transmembrane region" description="Helical" evidence="9">
    <location>
        <begin position="918"/>
        <end position="936"/>
    </location>
</feature>
<evidence type="ECO:0000256" key="3">
    <source>
        <dbReference type="ARBA" id="ARBA00022475"/>
    </source>
</evidence>
<dbReference type="Pfam" id="PF22599">
    <property type="entry name" value="SecDF_P1_head"/>
    <property type="match status" value="1"/>
</dbReference>
<dbReference type="GO" id="GO:0005886">
    <property type="term" value="C:plasma membrane"/>
    <property type="evidence" value="ECO:0007669"/>
    <property type="project" value="UniProtKB-SubCell"/>
</dbReference>
<dbReference type="GO" id="GO:0015450">
    <property type="term" value="F:protein-transporting ATPase activity"/>
    <property type="evidence" value="ECO:0007669"/>
    <property type="project" value="InterPro"/>
</dbReference>
<comment type="subunit">
    <text evidence="10">Forms a complex with SecD. Part of the essential Sec protein translocation apparatus which comprises SecA, SecYEG and auxiliary proteins SecDF. Other proteins may also be involved.</text>
</comment>
<dbReference type="eggNOG" id="COG0342">
    <property type="taxonomic scope" value="Bacteria"/>
</dbReference>
<evidence type="ECO:0000256" key="2">
    <source>
        <dbReference type="ARBA" id="ARBA00022448"/>
    </source>
</evidence>
<dbReference type="NCBIfam" id="TIGR00966">
    <property type="entry name" value="transloc_SecF"/>
    <property type="match status" value="1"/>
</dbReference>
<dbReference type="KEGG" id="aps:CFPG_149"/>
<keyword evidence="9" id="KW-0997">Cell inner membrane</keyword>
<dbReference type="PANTHER" id="PTHR30081">
    <property type="entry name" value="PROTEIN-EXPORT MEMBRANE PROTEIN SEC"/>
    <property type="match status" value="1"/>
</dbReference>
<comment type="caution">
    <text evidence="9">Lacks conserved residue(s) required for the propagation of feature annotation.</text>
</comment>
<evidence type="ECO:0000256" key="1">
    <source>
        <dbReference type="ARBA" id="ARBA00004651"/>
    </source>
</evidence>
<feature type="transmembrane region" description="Helical" evidence="9">
    <location>
        <begin position="674"/>
        <end position="692"/>
    </location>
</feature>
<dbReference type="eggNOG" id="COG0341">
    <property type="taxonomic scope" value="Bacteria"/>
</dbReference>
<dbReference type="InterPro" id="IPR004869">
    <property type="entry name" value="MMPL_dom"/>
</dbReference>
<keyword evidence="5 9" id="KW-0653">Protein transport</keyword>
<dbReference type="InterPro" id="IPR022813">
    <property type="entry name" value="SecD/SecF_arch_bac"/>
</dbReference>
<feature type="transmembrane region" description="Helical" evidence="9">
    <location>
        <begin position="837"/>
        <end position="858"/>
    </location>
</feature>
<evidence type="ECO:0000256" key="6">
    <source>
        <dbReference type="ARBA" id="ARBA00022989"/>
    </source>
</evidence>
<dbReference type="GO" id="GO:0006605">
    <property type="term" value="P:protein targeting"/>
    <property type="evidence" value="ECO:0007669"/>
    <property type="project" value="UniProtKB-UniRule"/>
</dbReference>
<dbReference type="OrthoDB" id="9805019at2"/>
<feature type="transmembrane region" description="Helical" evidence="9">
    <location>
        <begin position="544"/>
        <end position="565"/>
    </location>
</feature>
<evidence type="ECO:0000256" key="5">
    <source>
        <dbReference type="ARBA" id="ARBA00022927"/>
    </source>
</evidence>
<name>B6YQE0_AZOPC</name>
<gene>
    <name evidence="10" type="primary">secF</name>
    <name evidence="9" type="synonym">secD</name>
    <name evidence="15" type="ordered locus">CFPG_149</name>
</gene>
<dbReference type="PRINTS" id="PR01755">
    <property type="entry name" value="SECFTRNLCASE"/>
</dbReference>
<comment type="subcellular location">
    <subcellularLocation>
        <location evidence="9">Cell inner membrane</location>
        <topology evidence="9">Multi-pass membrane protein</topology>
    </subcellularLocation>
    <subcellularLocation>
        <location evidence="1">Cell membrane</location>
        <topology evidence="1">Multi-pass membrane protein</topology>
    </subcellularLocation>
</comment>
<dbReference type="InterPro" id="IPR055344">
    <property type="entry name" value="SecD_SecF_C_bact"/>
</dbReference>
<evidence type="ECO:0000259" key="12">
    <source>
        <dbReference type="Pfam" id="PF03176"/>
    </source>
</evidence>
<dbReference type="InterPro" id="IPR005665">
    <property type="entry name" value="SecF_bac"/>
</dbReference>
<feature type="domain" description="SecDF P1 head subdomain" evidence="14">
    <location>
        <begin position="371"/>
        <end position="468"/>
    </location>
</feature>
<dbReference type="EMBL" id="AP010656">
    <property type="protein sequence ID" value="BAG83412.1"/>
    <property type="molecule type" value="Genomic_DNA"/>
</dbReference>
<dbReference type="HAMAP" id="MF_01464_B">
    <property type="entry name" value="SecF_B"/>
    <property type="match status" value="1"/>
</dbReference>
<dbReference type="InterPro" id="IPR022645">
    <property type="entry name" value="SecD/SecF_bac"/>
</dbReference>
<evidence type="ECO:0000313" key="15">
    <source>
        <dbReference type="EMBL" id="BAG83412.1"/>
    </source>
</evidence>
<feature type="transmembrane region" description="Helical" evidence="9">
    <location>
        <begin position="586"/>
        <end position="606"/>
    </location>
</feature>
<dbReference type="InterPro" id="IPR054384">
    <property type="entry name" value="SecDF_P1_head"/>
</dbReference>
<evidence type="ECO:0000256" key="9">
    <source>
        <dbReference type="HAMAP-Rule" id="MF_01463"/>
    </source>
</evidence>
<dbReference type="GO" id="GO:0065002">
    <property type="term" value="P:intracellular protein transmembrane transport"/>
    <property type="evidence" value="ECO:0007669"/>
    <property type="project" value="UniProtKB-UniRule"/>
</dbReference>
<dbReference type="HAMAP" id="MF_01463_B">
    <property type="entry name" value="SecD_B"/>
    <property type="match status" value="1"/>
</dbReference>
<evidence type="ECO:0000259" key="14">
    <source>
        <dbReference type="Pfam" id="PF22599"/>
    </source>
</evidence>
<keyword evidence="7 9" id="KW-0811">Translocation</keyword>
<dbReference type="STRING" id="511995.CFPG_149"/>
<accession>B6YQE0</accession>
<dbReference type="GO" id="GO:0043952">
    <property type="term" value="P:protein transport by the Sec complex"/>
    <property type="evidence" value="ECO:0007669"/>
    <property type="project" value="UniProtKB-UniRule"/>
</dbReference>
<keyword evidence="6 9" id="KW-1133">Transmembrane helix</keyword>
<dbReference type="FunFam" id="1.20.1640.10:FF:000004">
    <property type="entry name" value="Protein translocase subunit SecD"/>
    <property type="match status" value="1"/>
</dbReference>
<keyword evidence="2 9" id="KW-0813">Transport</keyword>
<proteinExistence type="inferred from homology"/>
<dbReference type="Gene3D" id="3.30.1360.200">
    <property type="match status" value="1"/>
</dbReference>
<feature type="transmembrane region" description="Helical" evidence="9">
    <location>
        <begin position="942"/>
        <end position="966"/>
    </location>
</feature>
<evidence type="ECO:0000256" key="8">
    <source>
        <dbReference type="ARBA" id="ARBA00023136"/>
    </source>
</evidence>
<evidence type="ECO:0000259" key="13">
    <source>
        <dbReference type="Pfam" id="PF21760"/>
    </source>
</evidence>
<dbReference type="InterPro" id="IPR048631">
    <property type="entry name" value="SecD_1st"/>
</dbReference>
<keyword evidence="4 9" id="KW-0812">Transmembrane</keyword>
<dbReference type="Pfam" id="PF02355">
    <property type="entry name" value="SecD_SecF_C"/>
    <property type="match status" value="1"/>
</dbReference>
<dbReference type="InterPro" id="IPR005791">
    <property type="entry name" value="SecD"/>
</dbReference>
<evidence type="ECO:0000256" key="4">
    <source>
        <dbReference type="ARBA" id="ARBA00022692"/>
    </source>
</evidence>
<dbReference type="HOGENOM" id="CLU_007894_3_0_10"/>
<reference evidence="16" key="1">
    <citation type="journal article" date="2008" name="Science">
        <title>Genome of an endosymbiont coupling N2 fixation to cellulolysis within RT protist cells in termite gut.</title>
        <authorList>
            <person name="Hongoh Y."/>
            <person name="Sharma V.K."/>
            <person name="Prakash T."/>
            <person name="Noda S."/>
            <person name="Toh H."/>
            <person name="Taylor T.D."/>
            <person name="Kudo T."/>
            <person name="Sakaki Y."/>
            <person name="Toyoda A."/>
            <person name="Hattori M."/>
            <person name="Ohkuma M."/>
        </authorList>
    </citation>
    <scope>NUCLEOTIDE SEQUENCE [LARGE SCALE GENOMIC DNA]</scope>
</reference>
<feature type="transmembrane region" description="Helical" evidence="9">
    <location>
        <begin position="864"/>
        <end position="881"/>
    </location>
</feature>
<feature type="transmembrane region" description="Helical" evidence="9">
    <location>
        <begin position="808"/>
        <end position="825"/>
    </location>
</feature>
<feature type="domain" description="Protein translocase subunit SecDF P1" evidence="13">
    <location>
        <begin position="177"/>
        <end position="232"/>
    </location>
</feature>
<dbReference type="InterPro" id="IPR022646">
    <property type="entry name" value="SecD/SecF_CS"/>
</dbReference>